<protein>
    <submittedName>
        <fullName evidence="2">Coenzyme F390 synthetase FtsA</fullName>
    </submittedName>
</protein>
<keyword evidence="3" id="KW-1185">Reference proteome</keyword>
<feature type="compositionally biased region" description="Low complexity" evidence="1">
    <location>
        <begin position="185"/>
        <end position="199"/>
    </location>
</feature>
<feature type="region of interest" description="Disordered" evidence="1">
    <location>
        <begin position="83"/>
        <end position="239"/>
    </location>
</feature>
<feature type="compositionally biased region" description="Basic residues" evidence="1">
    <location>
        <begin position="316"/>
        <end position="326"/>
    </location>
</feature>
<feature type="compositionally biased region" description="Pro residues" evidence="1">
    <location>
        <begin position="224"/>
        <end position="234"/>
    </location>
</feature>
<feature type="compositionally biased region" description="Low complexity" evidence="1">
    <location>
        <begin position="131"/>
        <end position="143"/>
    </location>
</feature>
<name>H8GXK1_DEIGI</name>
<gene>
    <name evidence="2" type="ordered locus">DGo_CA0734</name>
</gene>
<dbReference type="KEGG" id="dgo:DGo_CA0734"/>
<dbReference type="eggNOG" id="COG1541">
    <property type="taxonomic scope" value="Bacteria"/>
</dbReference>
<dbReference type="STRING" id="745776.DGo_CA0734"/>
<feature type="compositionally biased region" description="Low complexity" evidence="1">
    <location>
        <begin position="285"/>
        <end position="294"/>
    </location>
</feature>
<organism evidence="2 3">
    <name type="scientific">Deinococcus gobiensis (strain DSM 21396 / JCM 16679 / CGMCC 1.7299 / I-0)</name>
    <dbReference type="NCBI Taxonomy" id="745776"/>
    <lineage>
        <taxon>Bacteria</taxon>
        <taxon>Thermotogati</taxon>
        <taxon>Deinococcota</taxon>
        <taxon>Deinococci</taxon>
        <taxon>Deinococcales</taxon>
        <taxon>Deinococcaceae</taxon>
        <taxon>Deinococcus</taxon>
    </lineage>
</organism>
<feature type="compositionally biased region" description="Low complexity" evidence="1">
    <location>
        <begin position="114"/>
        <end position="123"/>
    </location>
</feature>
<feature type="compositionally biased region" description="Low complexity" evidence="1">
    <location>
        <begin position="83"/>
        <end position="92"/>
    </location>
</feature>
<dbReference type="EMBL" id="CP002191">
    <property type="protein sequence ID" value="AFD24661.1"/>
    <property type="molecule type" value="Genomic_DNA"/>
</dbReference>
<evidence type="ECO:0000256" key="1">
    <source>
        <dbReference type="SAM" id="MobiDB-lite"/>
    </source>
</evidence>
<dbReference type="Proteomes" id="UP000007575">
    <property type="component" value="Chromosome"/>
</dbReference>
<proteinExistence type="predicted"/>
<reference evidence="2 3" key="1">
    <citation type="journal article" date="2012" name="PLoS ONE">
        <title>Genome sequence and transcriptome analysis of the radioresistant bacterium Deinococcus gobiensis: insights into the extreme environmental adaptations.</title>
        <authorList>
            <person name="Yuan M."/>
            <person name="Chen M."/>
            <person name="Zhang W."/>
            <person name="Lu W."/>
            <person name="Wang J."/>
            <person name="Yang M."/>
            <person name="Zhao P."/>
            <person name="Tang R."/>
            <person name="Li X."/>
            <person name="Hao Y."/>
            <person name="Zhou Z."/>
            <person name="Zhan Y."/>
            <person name="Yu H."/>
            <person name="Teng C."/>
            <person name="Yan Y."/>
            <person name="Ping S."/>
            <person name="Wang Y."/>
            <person name="Lin M."/>
        </authorList>
    </citation>
    <scope>NUCLEOTIDE SEQUENCE [LARGE SCALE GENOMIC DNA]</scope>
    <source>
        <strain evidence="2 3">I-0</strain>
    </source>
</reference>
<dbReference type="AlphaFoldDB" id="H8GXK1"/>
<dbReference type="HOGENOM" id="CLU_764449_0_0_0"/>
<evidence type="ECO:0000313" key="3">
    <source>
        <dbReference type="Proteomes" id="UP000007575"/>
    </source>
</evidence>
<feature type="region of interest" description="Disordered" evidence="1">
    <location>
        <begin position="285"/>
        <end position="362"/>
    </location>
</feature>
<evidence type="ECO:0000313" key="2">
    <source>
        <dbReference type="EMBL" id="AFD24661.1"/>
    </source>
</evidence>
<accession>H8GXK1</accession>
<sequence length="362" mass="37222">MIAHFDTLNTAGLHLEEVRRAALRAEESRDFSPEVVTPAGRFTVGLSTGTSGTRGVFVVGRAERLAWAGVMLRRLLPRLAAGAAAPRAGGLRAARRGRTVPQRAGAAPELPFSGPAAPGARAGARVDRTGPDAARGAAQRAAGAPGGRRPRPSRARGECGRGARPGRPPRPERRLRAGHRGLSGDRGAAGPALRARVAASQRSPRPLRFRGPGERPGAPGGHRPAPPGPAADPPPTRRRARAGHALPLRAGGAARGPHRRAAGRRAAAAGACGGAGHRVARLSARGAGPCARAARVPRRTDRPAHPGPGPGPRRAGGPRRRRRRAAPRAGPQRSRRARTGLQAPAAPRCRNQAPPGGADVAG</sequence>